<protein>
    <submittedName>
        <fullName evidence="7">Transcriptional regulator</fullName>
    </submittedName>
</protein>
<dbReference type="InterPro" id="IPR047622">
    <property type="entry name" value="GPR1_FUN34_YAAH"/>
</dbReference>
<dbReference type="GO" id="GO:0005886">
    <property type="term" value="C:plasma membrane"/>
    <property type="evidence" value="ECO:0007669"/>
    <property type="project" value="TreeGrafter"/>
</dbReference>
<accession>A0A650CNP5</accession>
<dbReference type="PANTHER" id="PTHR31123:SF1">
    <property type="entry name" value="ACCUMULATION OF DYADS PROTEIN 2-RELATED"/>
    <property type="match status" value="1"/>
</dbReference>
<sequence length="187" mass="19974">MTEEKRANPAPLGLSGFALTTLVLSSFNAGLLSAQGEGVVLGLALFYGGLAQLVAGILEWRAGNTFGYVAFFTYGAFWEWYLFTAMGFTGSVTPQGIGLVLIAFGIFTLIMWFGTFRANLSLFLTFLFLWITFFLLGIGSINGNQSLIHAGGYMGILTAIVAWYTGLSQVIAESIGKKAPLGKAVLS</sequence>
<dbReference type="AlphaFoldDB" id="A0A650CNP5"/>
<dbReference type="PANTHER" id="PTHR31123">
    <property type="entry name" value="ACCUMULATION OF DYADS PROTEIN 2-RELATED"/>
    <property type="match status" value="1"/>
</dbReference>
<evidence type="ECO:0000313" key="8">
    <source>
        <dbReference type="Proteomes" id="UP000423396"/>
    </source>
</evidence>
<dbReference type="OrthoDB" id="53209at2157"/>
<dbReference type="RefSeq" id="WP_156005944.1">
    <property type="nucleotide sequence ID" value="NZ_CP045483.1"/>
</dbReference>
<feature type="transmembrane region" description="Helical" evidence="6">
    <location>
        <begin position="120"/>
        <end position="141"/>
    </location>
</feature>
<name>A0A650CNP5_9CREN</name>
<evidence type="ECO:0000256" key="1">
    <source>
        <dbReference type="ARBA" id="ARBA00004141"/>
    </source>
</evidence>
<feature type="transmembrane region" description="Helical" evidence="6">
    <location>
        <begin position="38"/>
        <end position="58"/>
    </location>
</feature>
<dbReference type="GO" id="GO:0015123">
    <property type="term" value="F:acetate transmembrane transporter activity"/>
    <property type="evidence" value="ECO:0007669"/>
    <property type="project" value="TreeGrafter"/>
</dbReference>
<evidence type="ECO:0000256" key="2">
    <source>
        <dbReference type="ARBA" id="ARBA00005587"/>
    </source>
</evidence>
<keyword evidence="3 6" id="KW-0812">Transmembrane</keyword>
<comment type="similarity">
    <text evidence="2">Belongs to the acetate uptake transporter (AceTr) (TC 2.A.96) family.</text>
</comment>
<dbReference type="EMBL" id="CP045483">
    <property type="protein sequence ID" value="QGR19302.1"/>
    <property type="molecule type" value="Genomic_DNA"/>
</dbReference>
<feature type="transmembrane region" description="Helical" evidence="6">
    <location>
        <begin position="12"/>
        <end position="32"/>
    </location>
</feature>
<dbReference type="Pfam" id="PF01184">
    <property type="entry name" value="Gpr1_Fun34_YaaH"/>
    <property type="match status" value="1"/>
</dbReference>
<dbReference type="KEGG" id="sazo:D1868_04425"/>
<feature type="transmembrane region" description="Helical" evidence="6">
    <location>
        <begin position="147"/>
        <end position="167"/>
    </location>
</feature>
<gene>
    <name evidence="7" type="ORF">D1868_04425</name>
</gene>
<comment type="subcellular location">
    <subcellularLocation>
        <location evidence="1">Membrane</location>
        <topology evidence="1">Multi-pass membrane protein</topology>
    </subcellularLocation>
</comment>
<keyword evidence="4 6" id="KW-1133">Transmembrane helix</keyword>
<evidence type="ECO:0000313" key="7">
    <source>
        <dbReference type="EMBL" id="QGR19302.1"/>
    </source>
</evidence>
<dbReference type="InterPro" id="IPR051633">
    <property type="entry name" value="AceTr"/>
</dbReference>
<evidence type="ECO:0000256" key="3">
    <source>
        <dbReference type="ARBA" id="ARBA00022692"/>
    </source>
</evidence>
<reference evidence="7 8" key="1">
    <citation type="submission" date="2019-10" db="EMBL/GenBank/DDBJ databases">
        <title>Genome Sequences from Six Type Strain Members of the Archaeal Family Sulfolobaceae: Acidianus ambivalens, Acidianus infernus, Metallosphaera prunae, Stygiolobus azoricus, Sulfolobus metallicus, and Sulfurisphaera ohwakuensis.</title>
        <authorList>
            <person name="Counts J.A."/>
            <person name="Kelly R.M."/>
        </authorList>
    </citation>
    <scope>NUCLEOTIDE SEQUENCE [LARGE SCALE GENOMIC DNA]</scope>
    <source>
        <strain evidence="7 8">FC6</strain>
    </source>
</reference>
<evidence type="ECO:0000256" key="6">
    <source>
        <dbReference type="SAM" id="Phobius"/>
    </source>
</evidence>
<keyword evidence="8" id="KW-1185">Reference proteome</keyword>
<keyword evidence="5 6" id="KW-0472">Membrane</keyword>
<dbReference type="Proteomes" id="UP000423396">
    <property type="component" value="Chromosome"/>
</dbReference>
<dbReference type="GeneID" id="42798292"/>
<evidence type="ECO:0000256" key="4">
    <source>
        <dbReference type="ARBA" id="ARBA00022989"/>
    </source>
</evidence>
<dbReference type="NCBIfam" id="NF038013">
    <property type="entry name" value="AceTr_1"/>
    <property type="match status" value="1"/>
</dbReference>
<dbReference type="PROSITE" id="PS01114">
    <property type="entry name" value="GPR1_FUN34_YAAH"/>
    <property type="match status" value="1"/>
</dbReference>
<dbReference type="InterPro" id="IPR000791">
    <property type="entry name" value="Gpr1/Fun34/SatP-like"/>
</dbReference>
<evidence type="ECO:0000256" key="5">
    <source>
        <dbReference type="ARBA" id="ARBA00023136"/>
    </source>
</evidence>
<organism evidence="7 8">
    <name type="scientific">Stygiolobus azoricus</name>
    <dbReference type="NCBI Taxonomy" id="41675"/>
    <lineage>
        <taxon>Archaea</taxon>
        <taxon>Thermoproteota</taxon>
        <taxon>Thermoprotei</taxon>
        <taxon>Sulfolobales</taxon>
        <taxon>Sulfolobaceae</taxon>
        <taxon>Stygiolobus</taxon>
    </lineage>
</organism>
<feature type="transmembrane region" description="Helical" evidence="6">
    <location>
        <begin position="65"/>
        <end position="83"/>
    </location>
</feature>
<feature type="transmembrane region" description="Helical" evidence="6">
    <location>
        <begin position="95"/>
        <end position="113"/>
    </location>
</feature>
<proteinExistence type="inferred from homology"/>